<keyword evidence="3" id="KW-1185">Reference proteome</keyword>
<comment type="caution">
    <text evidence="2">The sequence shown here is derived from an EMBL/GenBank/DDBJ whole genome shotgun (WGS) entry which is preliminary data.</text>
</comment>
<gene>
    <name evidence="2" type="ORF">G2W53_035219</name>
</gene>
<proteinExistence type="predicted"/>
<evidence type="ECO:0000256" key="1">
    <source>
        <dbReference type="SAM" id="MobiDB-lite"/>
    </source>
</evidence>
<sequence length="151" mass="17110">MHTHCNKDGHFEEECFKKHGYPDWFKEMKNRRGKKPQSLANNVNISQSCESEASQARKGNSVDSYTDMVFRNNNWIIDTGASSHISGNLSLFSQLKEAKVPNYSDLRVFGCYVTNPDPNKKFDARAKSESCAGREQLNEQEASDLHDSDVS</sequence>
<feature type="region of interest" description="Disordered" evidence="1">
    <location>
        <begin position="123"/>
        <end position="151"/>
    </location>
</feature>
<protein>
    <submittedName>
        <fullName evidence="2">Retrovirus-related Pol polyprotein from transposon TNT 1-94</fullName>
    </submittedName>
</protein>
<dbReference type="AlphaFoldDB" id="A0A834W7C6"/>
<dbReference type="Proteomes" id="UP000634136">
    <property type="component" value="Unassembled WGS sequence"/>
</dbReference>
<dbReference type="OrthoDB" id="1426802at2759"/>
<name>A0A834W7C6_9FABA</name>
<dbReference type="EMBL" id="JAAIUW010000011">
    <property type="protein sequence ID" value="KAF7808476.1"/>
    <property type="molecule type" value="Genomic_DNA"/>
</dbReference>
<evidence type="ECO:0000313" key="3">
    <source>
        <dbReference type="Proteomes" id="UP000634136"/>
    </source>
</evidence>
<reference evidence="2" key="1">
    <citation type="submission" date="2020-09" db="EMBL/GenBank/DDBJ databases">
        <title>Genome-Enabled Discovery of Anthraquinone Biosynthesis in Senna tora.</title>
        <authorList>
            <person name="Kang S.-H."/>
            <person name="Pandey R.P."/>
            <person name="Lee C.-M."/>
            <person name="Sim J.-S."/>
            <person name="Jeong J.-T."/>
            <person name="Choi B.-S."/>
            <person name="Jung M."/>
            <person name="Ginzburg D."/>
            <person name="Zhao K."/>
            <person name="Won S.Y."/>
            <person name="Oh T.-J."/>
            <person name="Yu Y."/>
            <person name="Kim N.-H."/>
            <person name="Lee O.R."/>
            <person name="Lee T.-H."/>
            <person name="Bashyal P."/>
            <person name="Kim T.-S."/>
            <person name="Lee W.-H."/>
            <person name="Kawkins C."/>
            <person name="Kim C.-K."/>
            <person name="Kim J.S."/>
            <person name="Ahn B.O."/>
            <person name="Rhee S.Y."/>
            <person name="Sohng J.K."/>
        </authorList>
    </citation>
    <scope>NUCLEOTIDE SEQUENCE</scope>
    <source>
        <tissue evidence="2">Leaf</tissue>
    </source>
</reference>
<organism evidence="2 3">
    <name type="scientific">Senna tora</name>
    <dbReference type="NCBI Taxonomy" id="362788"/>
    <lineage>
        <taxon>Eukaryota</taxon>
        <taxon>Viridiplantae</taxon>
        <taxon>Streptophyta</taxon>
        <taxon>Embryophyta</taxon>
        <taxon>Tracheophyta</taxon>
        <taxon>Spermatophyta</taxon>
        <taxon>Magnoliopsida</taxon>
        <taxon>eudicotyledons</taxon>
        <taxon>Gunneridae</taxon>
        <taxon>Pentapetalae</taxon>
        <taxon>rosids</taxon>
        <taxon>fabids</taxon>
        <taxon>Fabales</taxon>
        <taxon>Fabaceae</taxon>
        <taxon>Caesalpinioideae</taxon>
        <taxon>Cassia clade</taxon>
        <taxon>Senna</taxon>
    </lineage>
</organism>
<accession>A0A834W7C6</accession>
<evidence type="ECO:0000313" key="2">
    <source>
        <dbReference type="EMBL" id="KAF7808476.1"/>
    </source>
</evidence>